<organism evidence="1 2">
    <name type="scientific">Beijerinckia indica subsp. indica (strain ATCC 9039 / DSM 1715 / NCIMB 8712)</name>
    <dbReference type="NCBI Taxonomy" id="395963"/>
    <lineage>
        <taxon>Bacteria</taxon>
        <taxon>Pseudomonadati</taxon>
        <taxon>Pseudomonadota</taxon>
        <taxon>Alphaproteobacteria</taxon>
        <taxon>Hyphomicrobiales</taxon>
        <taxon>Beijerinckiaceae</taxon>
        <taxon>Beijerinckia</taxon>
    </lineage>
</organism>
<dbReference type="EMBL" id="CP001016">
    <property type="protein sequence ID" value="ACB95097.1"/>
    <property type="molecule type" value="Genomic_DNA"/>
</dbReference>
<name>B2IKQ8_BEII9</name>
<dbReference type="Proteomes" id="UP000001695">
    <property type="component" value="Chromosome"/>
</dbReference>
<dbReference type="AlphaFoldDB" id="B2IKQ8"/>
<sequence>MHQSDRLGAAHANFDRLVSRSTLHNFEDVNQRLPELSATESIALRARDEARLPFNTYSAFRRPSRSYIGLFTYNYLKFKH</sequence>
<reference evidence="1 2" key="2">
    <citation type="journal article" date="2010" name="J. Bacteriol.">
        <title>Complete genome sequence of Beijerinckia indica subsp. indica.</title>
        <authorList>
            <person name="Tamas I."/>
            <person name="Dedysh S.N."/>
            <person name="Liesack W."/>
            <person name="Stott M.B."/>
            <person name="Alam M."/>
            <person name="Murrell J.C."/>
            <person name="Dunfield P.F."/>
        </authorList>
    </citation>
    <scope>NUCLEOTIDE SEQUENCE [LARGE SCALE GENOMIC DNA]</scope>
    <source>
        <strain evidence="2">ATCC 9039 / DSM 1715 / NCIMB 8712</strain>
    </source>
</reference>
<reference evidence="2" key="1">
    <citation type="submission" date="2008-03" db="EMBL/GenBank/DDBJ databases">
        <title>Complete sequence of chromosome of Beijerinckia indica subsp. indica ATCC 9039.</title>
        <authorList>
            <consortium name="US DOE Joint Genome Institute"/>
            <person name="Copeland A."/>
            <person name="Lucas S."/>
            <person name="Lapidus A."/>
            <person name="Glavina del Rio T."/>
            <person name="Dalin E."/>
            <person name="Tice H."/>
            <person name="Bruce D."/>
            <person name="Goodwin L."/>
            <person name="Pitluck S."/>
            <person name="LaButti K."/>
            <person name="Schmutz J."/>
            <person name="Larimer F."/>
            <person name="Land M."/>
            <person name="Hauser L."/>
            <person name="Kyrpides N."/>
            <person name="Mikhailova N."/>
            <person name="Dunfield P.F."/>
            <person name="Dedysh S.N."/>
            <person name="Liesack W."/>
            <person name="Saw J.H."/>
            <person name="Alam M."/>
            <person name="Chen Y."/>
            <person name="Murrell J.C."/>
            <person name="Richardson P."/>
        </authorList>
    </citation>
    <scope>NUCLEOTIDE SEQUENCE [LARGE SCALE GENOMIC DNA]</scope>
    <source>
        <strain evidence="2">ATCC 9039 / DSM 1715 / NCIMB 8712</strain>
    </source>
</reference>
<proteinExistence type="predicted"/>
<dbReference type="KEGG" id="bid:Bind_1460"/>
<dbReference type="HOGENOM" id="CLU_2582610_0_0_5"/>
<keyword evidence="2" id="KW-1185">Reference proteome</keyword>
<accession>B2IKQ8</accession>
<evidence type="ECO:0000313" key="2">
    <source>
        <dbReference type="Proteomes" id="UP000001695"/>
    </source>
</evidence>
<protein>
    <submittedName>
        <fullName evidence="1">Uncharacterized protein</fullName>
    </submittedName>
</protein>
<evidence type="ECO:0000313" key="1">
    <source>
        <dbReference type="EMBL" id="ACB95097.1"/>
    </source>
</evidence>
<gene>
    <name evidence="1" type="ordered locus">Bind_1460</name>
</gene>